<feature type="binding site" evidence="4">
    <location>
        <position position="185"/>
    </location>
    <ligand>
        <name>substrate</name>
    </ligand>
</feature>
<accession>A0A136IWK8</accession>
<evidence type="ECO:0000256" key="4">
    <source>
        <dbReference type="PIRSR" id="PIRSR001221-2"/>
    </source>
</evidence>
<evidence type="ECO:0000259" key="5">
    <source>
        <dbReference type="Pfam" id="PF01425"/>
    </source>
</evidence>
<dbReference type="OrthoDB" id="6428749at2759"/>
<feature type="binding site" evidence="4">
    <location>
        <position position="211"/>
    </location>
    <ligand>
        <name>substrate</name>
    </ligand>
</feature>
<dbReference type="PIRSF" id="PIRSF001221">
    <property type="entry name" value="Amidase_fungi"/>
    <property type="match status" value="1"/>
</dbReference>
<feature type="active site" description="Charge relay system" evidence="3">
    <location>
        <position position="136"/>
    </location>
</feature>
<protein>
    <submittedName>
        <fullName evidence="6">Acetamidase</fullName>
    </submittedName>
</protein>
<sequence length="552" mass="60312">MGATTDDNAAGPASTPRPRPWQIVVAAKREAQEAIVRSFRPLQGVQIDDEITAIDTGITDISDASTLAAAIAVSRWTAVAVTEAYIRRAIKAHEQTNCFTEIMFADAIAQAQELDRHLARTGKTLGPLHGLPVTLKDQFDVKDHDTTLGYVGRAFSPAQADSTLVAILKSMGAVTLGKTNIPQSIMWCETDNPLFGLTTNPVHKDYTPGGSTGGEAALLSCEGSMLGWGTDIGGSVRIPSHMMGLYGFKPSSGRLPYRGVQVSTDGQKHVPSSIGPMARSLDTIQMAMKALIDAKPWQLDARCMPIPWRQDTYDAMLSRPLVIGVLMDDGVVRPHPPVTRVLEKAVEALRSIGHTIIEWDASLHAEAIQVMDAYYTADGCEDIRRAVEAGGEPYIQHVERLIARGSAISVYEYWQLNKRKKAVQNAYLDKWQSKKVDVLLTPPMPHAAVPHGCCRWVGYTKVWNLLDYTALVIPAGNVGEGESEELFAYGTPGERGELDDWNQKLWGEKGAEMAQLNLPVGVQIVGQRLEEEKVLAVGKVLDDLLRARRACW</sequence>
<reference evidence="7" key="1">
    <citation type="submission" date="2016-02" db="EMBL/GenBank/DDBJ databases">
        <title>Draft genome sequence of Microdochium bolleyi, a fungal endophyte of beachgrass.</title>
        <authorList>
            <consortium name="DOE Joint Genome Institute"/>
            <person name="David A.S."/>
            <person name="May G."/>
            <person name="Haridas S."/>
            <person name="Lim J."/>
            <person name="Wang M."/>
            <person name="Labutti K."/>
            <person name="Lipzen A."/>
            <person name="Barry K."/>
            <person name="Grigoriev I.V."/>
        </authorList>
    </citation>
    <scope>NUCLEOTIDE SEQUENCE [LARGE SCALE GENOMIC DNA]</scope>
    <source>
        <strain evidence="7">J235TASD1</strain>
    </source>
</reference>
<dbReference type="SUPFAM" id="SSF75304">
    <property type="entry name" value="Amidase signature (AS) enzymes"/>
    <property type="match status" value="1"/>
</dbReference>
<dbReference type="EMBL" id="KQ964255">
    <property type="protein sequence ID" value="KXJ89285.1"/>
    <property type="molecule type" value="Genomic_DNA"/>
</dbReference>
<gene>
    <name evidence="6" type="ORF">Micbo1qcDRAFT_137136</name>
</gene>
<evidence type="ECO:0000256" key="1">
    <source>
        <dbReference type="ARBA" id="ARBA00009199"/>
    </source>
</evidence>
<evidence type="ECO:0000313" key="6">
    <source>
        <dbReference type="EMBL" id="KXJ89285.1"/>
    </source>
</evidence>
<dbReference type="InParanoid" id="A0A136IWK8"/>
<comment type="similarity">
    <text evidence="1">Belongs to the amidase family.</text>
</comment>
<feature type="active site" description="Acyl-ester intermediate" evidence="3">
    <location>
        <position position="235"/>
    </location>
</feature>
<dbReference type="Gene3D" id="3.90.1300.10">
    <property type="entry name" value="Amidase signature (AS) domain"/>
    <property type="match status" value="1"/>
</dbReference>
<dbReference type="AlphaFoldDB" id="A0A136IWK8"/>
<dbReference type="GO" id="GO:0016787">
    <property type="term" value="F:hydrolase activity"/>
    <property type="evidence" value="ECO:0007669"/>
    <property type="project" value="UniProtKB-KW"/>
</dbReference>
<dbReference type="PANTHER" id="PTHR46072:SF2">
    <property type="entry name" value="AMIDASE (EUROFUNG)"/>
    <property type="match status" value="1"/>
</dbReference>
<name>A0A136IWK8_9PEZI</name>
<dbReference type="InterPro" id="IPR023631">
    <property type="entry name" value="Amidase_dom"/>
</dbReference>
<evidence type="ECO:0000313" key="7">
    <source>
        <dbReference type="Proteomes" id="UP000070501"/>
    </source>
</evidence>
<feature type="active site" description="Charge relay system" evidence="3">
    <location>
        <position position="211"/>
    </location>
</feature>
<feature type="binding site" evidence="4">
    <location>
        <begin position="232"/>
        <end position="235"/>
    </location>
    <ligand>
        <name>substrate</name>
    </ligand>
</feature>
<keyword evidence="7" id="KW-1185">Reference proteome</keyword>
<proteinExistence type="inferred from homology"/>
<dbReference type="PANTHER" id="PTHR46072">
    <property type="entry name" value="AMIDASE-RELATED-RELATED"/>
    <property type="match status" value="1"/>
</dbReference>
<dbReference type="Proteomes" id="UP000070501">
    <property type="component" value="Unassembled WGS sequence"/>
</dbReference>
<feature type="domain" description="Amidase" evidence="5">
    <location>
        <begin position="81"/>
        <end position="535"/>
    </location>
</feature>
<evidence type="ECO:0000256" key="3">
    <source>
        <dbReference type="PIRSR" id="PIRSR001221-1"/>
    </source>
</evidence>
<dbReference type="FunCoup" id="A0A136IWK8">
    <property type="interactions" value="56"/>
</dbReference>
<organism evidence="6 7">
    <name type="scientific">Microdochium bolleyi</name>
    <dbReference type="NCBI Taxonomy" id="196109"/>
    <lineage>
        <taxon>Eukaryota</taxon>
        <taxon>Fungi</taxon>
        <taxon>Dikarya</taxon>
        <taxon>Ascomycota</taxon>
        <taxon>Pezizomycotina</taxon>
        <taxon>Sordariomycetes</taxon>
        <taxon>Xylariomycetidae</taxon>
        <taxon>Xylariales</taxon>
        <taxon>Microdochiaceae</taxon>
        <taxon>Microdochium</taxon>
    </lineage>
</organism>
<dbReference type="InterPro" id="IPR036928">
    <property type="entry name" value="AS_sf"/>
</dbReference>
<dbReference type="Pfam" id="PF01425">
    <property type="entry name" value="Amidase"/>
    <property type="match status" value="1"/>
</dbReference>
<evidence type="ECO:0000256" key="2">
    <source>
        <dbReference type="ARBA" id="ARBA00022801"/>
    </source>
</evidence>
<dbReference type="STRING" id="196109.A0A136IWK8"/>
<keyword evidence="2" id="KW-0378">Hydrolase</keyword>